<protein>
    <submittedName>
        <fullName evidence="7">NADH dehydrogenase</fullName>
        <ecNumber evidence="7">1.6.99.3</ecNumber>
    </submittedName>
</protein>
<accession>U5QFN5</accession>
<organism evidence="7 8">
    <name type="scientific">Gloeobacter kilaueensis (strain ATCC BAA-2537 / CCAP 1431/1 / ULC 316 / JS1)</name>
    <dbReference type="NCBI Taxonomy" id="1183438"/>
    <lineage>
        <taxon>Bacteria</taxon>
        <taxon>Bacillati</taxon>
        <taxon>Cyanobacteriota</taxon>
        <taxon>Cyanophyceae</taxon>
        <taxon>Gloeobacterales</taxon>
        <taxon>Gloeobacteraceae</taxon>
        <taxon>Gloeobacter</taxon>
    </lineage>
</organism>
<dbReference type="InterPro" id="IPR036188">
    <property type="entry name" value="FAD/NAD-bd_sf"/>
</dbReference>
<dbReference type="InterPro" id="IPR023753">
    <property type="entry name" value="FAD/NAD-binding_dom"/>
</dbReference>
<keyword evidence="4" id="KW-0274">FAD</keyword>
<dbReference type="InterPro" id="IPR051169">
    <property type="entry name" value="NADH-Q_oxidoreductase"/>
</dbReference>
<dbReference type="GO" id="GO:0019646">
    <property type="term" value="P:aerobic electron transport chain"/>
    <property type="evidence" value="ECO:0007669"/>
    <property type="project" value="TreeGrafter"/>
</dbReference>
<evidence type="ECO:0000256" key="1">
    <source>
        <dbReference type="ARBA" id="ARBA00001974"/>
    </source>
</evidence>
<evidence type="ECO:0000256" key="3">
    <source>
        <dbReference type="ARBA" id="ARBA00022630"/>
    </source>
</evidence>
<evidence type="ECO:0000313" key="7">
    <source>
        <dbReference type="EMBL" id="AGY56409.1"/>
    </source>
</evidence>
<evidence type="ECO:0000256" key="5">
    <source>
        <dbReference type="ARBA" id="ARBA00023002"/>
    </source>
</evidence>
<evidence type="ECO:0000259" key="6">
    <source>
        <dbReference type="Pfam" id="PF07992"/>
    </source>
</evidence>
<dbReference type="EC" id="1.6.99.3" evidence="7"/>
<dbReference type="RefSeq" id="WP_023171409.1">
    <property type="nucleotide sequence ID" value="NC_022600.1"/>
</dbReference>
<dbReference type="EMBL" id="CP003587">
    <property type="protein sequence ID" value="AGY56409.1"/>
    <property type="molecule type" value="Genomic_DNA"/>
</dbReference>
<dbReference type="STRING" id="1183438.GKIL_0162"/>
<keyword evidence="5 7" id="KW-0560">Oxidoreductase</keyword>
<dbReference type="PANTHER" id="PTHR42913:SF3">
    <property type="entry name" value="64 KDA MITOCHONDRIAL NADH DEHYDROGENASE (EUROFUNG)"/>
    <property type="match status" value="1"/>
</dbReference>
<evidence type="ECO:0000256" key="4">
    <source>
        <dbReference type="ARBA" id="ARBA00022827"/>
    </source>
</evidence>
<feature type="domain" description="FAD/NAD(P)-binding" evidence="6">
    <location>
        <begin position="8"/>
        <end position="329"/>
    </location>
</feature>
<keyword evidence="8" id="KW-1185">Reference proteome</keyword>
<dbReference type="SUPFAM" id="SSF51905">
    <property type="entry name" value="FAD/NAD(P)-binding domain"/>
    <property type="match status" value="2"/>
</dbReference>
<dbReference type="AlphaFoldDB" id="U5QFN5"/>
<dbReference type="PANTHER" id="PTHR42913">
    <property type="entry name" value="APOPTOSIS-INDUCING FACTOR 1"/>
    <property type="match status" value="1"/>
</dbReference>
<dbReference type="PRINTS" id="PR00368">
    <property type="entry name" value="FADPNR"/>
</dbReference>
<dbReference type="KEGG" id="glj:GKIL_0162"/>
<gene>
    <name evidence="7" type="primary">ndh</name>
    <name evidence="7" type="ORF">GKIL_0162</name>
</gene>
<dbReference type="Pfam" id="PF07992">
    <property type="entry name" value="Pyr_redox_2"/>
    <property type="match status" value="1"/>
</dbReference>
<sequence>MNVPVPTTVIVGGGFTGLFTALYLSQQRYAGRIVLINPADHFVFRPLLYELLTGQMNSEQVWPSFETLLAGSTVKFVQDSAEYVDLADHRVELTSGESYRYDYLVLAPGTLIDFYHIPGAAENALPFRSGQDALKLQQQLHTCLERASQCTDSEERRKLLTVAIVGAGDSGVELAATLGDWLAERYTALGGNRKEIRIVLLHRNREILSERTTPRLQKTARVALASRAVPVELLTATVVNKVEPERVEYRRDAQTVCLPAATIIWTAGTAIPSVIKNLAIPDENRDPCGRPYITPTQHLIAYPEVFAGGDCVTLRKPKPATAQVAYLQAKAIAQNLIAASAGEGPKAASLALRGTLMKLGLREAAAEIYDQYEVKGRLGHTIRQLTYLELLPVPIHNLKNTAEWMSDEIFQGAKNTAEPGAAQKSGGA</sequence>
<evidence type="ECO:0000313" key="8">
    <source>
        <dbReference type="Proteomes" id="UP000017396"/>
    </source>
</evidence>
<dbReference type="PRINTS" id="PR00469">
    <property type="entry name" value="PNDRDTASEII"/>
</dbReference>
<dbReference type="Proteomes" id="UP000017396">
    <property type="component" value="Chromosome"/>
</dbReference>
<evidence type="ECO:0000256" key="2">
    <source>
        <dbReference type="ARBA" id="ARBA00005272"/>
    </source>
</evidence>
<dbReference type="PATRIC" id="fig|1183438.3.peg.162"/>
<reference evidence="7 8" key="1">
    <citation type="journal article" date="2013" name="PLoS ONE">
        <title>Cultivation and Complete Genome Sequencing of Gloeobacter kilaueensis sp. nov., from a Lava Cave in Kilauea Caldera, Hawai'i.</title>
        <authorList>
            <person name="Saw J.H."/>
            <person name="Schatz M."/>
            <person name="Brown M.V."/>
            <person name="Kunkel D.D."/>
            <person name="Foster J.S."/>
            <person name="Shick H."/>
            <person name="Christensen S."/>
            <person name="Hou S."/>
            <person name="Wan X."/>
            <person name="Donachie S.P."/>
        </authorList>
    </citation>
    <scope>NUCLEOTIDE SEQUENCE [LARGE SCALE GENOMIC DNA]</scope>
    <source>
        <strain evidence="8">JS</strain>
    </source>
</reference>
<comment type="similarity">
    <text evidence="2">Belongs to the NADH dehydrogenase family.</text>
</comment>
<dbReference type="GO" id="GO:0003955">
    <property type="term" value="F:NAD(P)H dehydrogenase (quinone) activity"/>
    <property type="evidence" value="ECO:0007669"/>
    <property type="project" value="TreeGrafter"/>
</dbReference>
<dbReference type="HOGENOM" id="CLU_021377_7_1_3"/>
<comment type="cofactor">
    <cofactor evidence="1">
        <name>FAD</name>
        <dbReference type="ChEBI" id="CHEBI:57692"/>
    </cofactor>
</comment>
<dbReference type="Gene3D" id="3.50.50.100">
    <property type="match status" value="1"/>
</dbReference>
<proteinExistence type="inferred from homology"/>
<dbReference type="eggNOG" id="COG1252">
    <property type="taxonomic scope" value="Bacteria"/>
</dbReference>
<keyword evidence="3" id="KW-0285">Flavoprotein</keyword>
<name>U5QFN5_GLOK1</name>